<dbReference type="EMBL" id="JBHSWA010000005">
    <property type="protein sequence ID" value="MFC6643949.1"/>
    <property type="molecule type" value="Genomic_DNA"/>
</dbReference>
<reference evidence="2" key="1">
    <citation type="journal article" date="2019" name="Int. J. Syst. Evol. Microbiol.">
        <title>The Global Catalogue of Microorganisms (GCM) 10K type strain sequencing project: providing services to taxonomists for standard genome sequencing and annotation.</title>
        <authorList>
            <consortium name="The Broad Institute Genomics Platform"/>
            <consortium name="The Broad Institute Genome Sequencing Center for Infectious Disease"/>
            <person name="Wu L."/>
            <person name="Ma J."/>
        </authorList>
    </citation>
    <scope>NUCLEOTIDE SEQUENCE [LARGE SCALE GENOMIC DNA]</scope>
    <source>
        <strain evidence="2">NBRC 111368</strain>
    </source>
</reference>
<accession>A0ABW1Z3F1</accession>
<dbReference type="Gene3D" id="3.90.1300.10">
    <property type="entry name" value="Amidase signature (AS) domain"/>
    <property type="match status" value="1"/>
</dbReference>
<protein>
    <submittedName>
        <fullName evidence="1">Uncharacterized protein</fullName>
    </submittedName>
</protein>
<organism evidence="1 2">
    <name type="scientific">Sulfitobacter profundi</name>
    <dbReference type="NCBI Taxonomy" id="2679961"/>
    <lineage>
        <taxon>Bacteria</taxon>
        <taxon>Pseudomonadati</taxon>
        <taxon>Pseudomonadota</taxon>
        <taxon>Alphaproteobacteria</taxon>
        <taxon>Rhodobacterales</taxon>
        <taxon>Roseobacteraceae</taxon>
        <taxon>Sulfitobacter</taxon>
    </lineage>
</organism>
<comment type="caution">
    <text evidence="1">The sequence shown here is derived from an EMBL/GenBank/DDBJ whole genome shotgun (WGS) entry which is preliminary data.</text>
</comment>
<keyword evidence="2" id="KW-1185">Reference proteome</keyword>
<sequence length="69" mass="7721">MTTPQLPMSRFTWLANYLDLTAASLPLWQVNDLPAGAQFVMQRDQDARLLAFLTAAEGIKPRLSERAMA</sequence>
<gene>
    <name evidence="1" type="ORF">ACFQAU_21760</name>
</gene>
<name>A0ABW1Z3F1_9RHOB</name>
<dbReference type="SUPFAM" id="SSF75304">
    <property type="entry name" value="Amidase signature (AS) enzymes"/>
    <property type="match status" value="1"/>
</dbReference>
<evidence type="ECO:0000313" key="1">
    <source>
        <dbReference type="EMBL" id="MFC6643949.1"/>
    </source>
</evidence>
<evidence type="ECO:0000313" key="2">
    <source>
        <dbReference type="Proteomes" id="UP001596403"/>
    </source>
</evidence>
<dbReference type="InterPro" id="IPR036928">
    <property type="entry name" value="AS_sf"/>
</dbReference>
<dbReference type="Proteomes" id="UP001596403">
    <property type="component" value="Unassembled WGS sequence"/>
</dbReference>
<proteinExistence type="predicted"/>
<dbReference type="RefSeq" id="WP_132446336.1">
    <property type="nucleotide sequence ID" value="NZ_JBHSWA010000005.1"/>
</dbReference>